<dbReference type="EMBL" id="CP058909">
    <property type="protein sequence ID" value="QLH80331.1"/>
    <property type="molecule type" value="Genomic_DNA"/>
</dbReference>
<accession>A0A7D5T1E2</accession>
<dbReference type="Pfam" id="PF09920">
    <property type="entry name" value="DUF2150"/>
    <property type="match status" value="1"/>
</dbReference>
<feature type="region of interest" description="Disordered" evidence="1">
    <location>
        <begin position="359"/>
        <end position="404"/>
    </location>
</feature>
<dbReference type="AlphaFoldDB" id="A0A7D5T1E2"/>
<name>A0A7D5T1E2_9EURY</name>
<dbReference type="InterPro" id="IPR015943">
    <property type="entry name" value="WD40/YVTN_repeat-like_dom_sf"/>
</dbReference>
<dbReference type="InterPro" id="IPR014518">
    <property type="entry name" value="UCP022079"/>
</dbReference>
<reference evidence="2 3" key="1">
    <citation type="submission" date="2020-07" db="EMBL/GenBank/DDBJ databases">
        <title>Halosimplex litoreum sp. nov. and Halosimplex rubrum sp. nov., isolated from different salt environments.</title>
        <authorList>
            <person name="Cui H."/>
        </authorList>
    </citation>
    <scope>NUCLEOTIDE SEQUENCE [LARGE SCALE GENOMIC DNA]</scope>
    <source>
        <strain evidence="2 3">R2</strain>
    </source>
</reference>
<evidence type="ECO:0000313" key="3">
    <source>
        <dbReference type="Proteomes" id="UP000509346"/>
    </source>
</evidence>
<dbReference type="GeneID" id="56081169"/>
<evidence type="ECO:0000256" key="1">
    <source>
        <dbReference type="SAM" id="MobiDB-lite"/>
    </source>
</evidence>
<proteinExistence type="predicted"/>
<dbReference type="Proteomes" id="UP000509346">
    <property type="component" value="Chromosome"/>
</dbReference>
<evidence type="ECO:0000313" key="2">
    <source>
        <dbReference type="EMBL" id="QLH80331.1"/>
    </source>
</evidence>
<dbReference type="KEGG" id="hpel:HZS54_01230"/>
<organism evidence="2 3">
    <name type="scientific">Halosimplex pelagicum</name>
    <dbReference type="NCBI Taxonomy" id="869886"/>
    <lineage>
        <taxon>Archaea</taxon>
        <taxon>Methanobacteriati</taxon>
        <taxon>Methanobacteriota</taxon>
        <taxon>Stenosarchaea group</taxon>
        <taxon>Halobacteria</taxon>
        <taxon>Halobacteriales</taxon>
        <taxon>Haloarculaceae</taxon>
        <taxon>Halosimplex</taxon>
    </lineage>
</organism>
<protein>
    <submittedName>
        <fullName evidence="2">DUF2150 family protein</fullName>
    </submittedName>
</protein>
<dbReference type="RefSeq" id="WP_179920161.1">
    <property type="nucleotide sequence ID" value="NZ_CP058909.1"/>
</dbReference>
<dbReference type="SMART" id="SM00320">
    <property type="entry name" value="WD40"/>
    <property type="match status" value="5"/>
</dbReference>
<feature type="compositionally biased region" description="Basic and acidic residues" evidence="1">
    <location>
        <begin position="374"/>
        <end position="393"/>
    </location>
</feature>
<keyword evidence="3" id="KW-1185">Reference proteome</keyword>
<dbReference type="SUPFAM" id="SSF50998">
    <property type="entry name" value="Quinoprotein alcohol dehydrogenase-like"/>
    <property type="match status" value="1"/>
</dbReference>
<feature type="region of interest" description="Disordered" evidence="1">
    <location>
        <begin position="686"/>
        <end position="705"/>
    </location>
</feature>
<dbReference type="InterPro" id="IPR011047">
    <property type="entry name" value="Quinoprotein_ADH-like_sf"/>
</dbReference>
<dbReference type="Pfam" id="PF00400">
    <property type="entry name" value="WD40"/>
    <property type="match status" value="3"/>
</dbReference>
<sequence>MCGRWSGPSGDRTLELTVDASLAQRLDELAADDGMDPADVAAEAVANATCPLMSPRAIGAFGLGTLAGAEVQLGEASAGTRLESVAETVGVTLPDAAGGAVFADYAADTVRAMVPAEARAVVEAVADIAANDRDPEAAPTRVTPPEWTGVDMPAGYSRVGPHRVIWGRASADPFDADAAEFVFVTAVLRRTPGYRWLVPHREPLDVVPTDERDHMATVADAVAAFDADEADAEEALAAIEPVERRILGPSGADPDRLLHYLLADPVYYPLVAVLWSAIGYVQRDGPATEPANEGDADLRMADHLREAREAAEADLTGDVLDSVALAGTFVLDGVPLSEATVDGDERLLEPWLSGLRRFERLRGPEPGDGADAPGGRDRSRARGPDDSDQSRTTDDEEPAARAGRVAVARFDGSVELYDPETFQRERAIDAHSERGPTNAVAWHPDGGRLLTAGWDATVKLWDADATDPLVRAHTDLPGQEVYTVAWHPAGTHYAFGGWSIPVQVRPVDGEEPVWTFDHDGADVAAVAFHPQATLLATASHVTDVPSVILWDLSTGERVLERSDPSVSGAAPLAWSPTGDRLAIGGSQSVQVFDGRLDEHLATLDSDSTVVEALAWTPDGERLAAGARSLSVWDVSRRTRDRFRLPQWDTIADNPGLAWNPEGSELVTAGVDGDLLRFRPSDREMVAEGTVPPRSGPGDARTAPELQDVAWEWREQP</sequence>
<dbReference type="PANTHER" id="PTHR19879">
    <property type="entry name" value="TRANSCRIPTION INITIATION FACTOR TFIID"/>
    <property type="match status" value="1"/>
</dbReference>
<dbReference type="PANTHER" id="PTHR19879:SF9">
    <property type="entry name" value="TRANSCRIPTION INITIATION FACTOR TFIID SUBUNIT 5"/>
    <property type="match status" value="1"/>
</dbReference>
<dbReference type="OrthoDB" id="142653at2157"/>
<dbReference type="InterPro" id="IPR001680">
    <property type="entry name" value="WD40_rpt"/>
</dbReference>
<dbReference type="PROSITE" id="PS50294">
    <property type="entry name" value="WD_REPEATS_REGION"/>
    <property type="match status" value="1"/>
</dbReference>
<gene>
    <name evidence="2" type="ORF">HZS54_01230</name>
</gene>
<dbReference type="PROSITE" id="PS50082">
    <property type="entry name" value="WD_REPEATS_2"/>
    <property type="match status" value="1"/>
</dbReference>
<dbReference type="Gene3D" id="2.130.10.10">
    <property type="entry name" value="YVTN repeat-like/Quinoprotein amine dehydrogenase"/>
    <property type="match status" value="2"/>
</dbReference>